<dbReference type="NCBIfam" id="TIGR01643">
    <property type="entry name" value="YD_repeat_2x"/>
    <property type="match status" value="2"/>
</dbReference>
<evidence type="ECO:0000313" key="5">
    <source>
        <dbReference type="Proteomes" id="UP001614394"/>
    </source>
</evidence>
<dbReference type="CDD" id="cd00081">
    <property type="entry name" value="Hint"/>
    <property type="match status" value="1"/>
</dbReference>
<dbReference type="InterPro" id="IPR050708">
    <property type="entry name" value="T6SS_VgrG/RHS"/>
</dbReference>
<dbReference type="InterPro" id="IPR031325">
    <property type="entry name" value="RHS_repeat"/>
</dbReference>
<dbReference type="SUPFAM" id="SSF51294">
    <property type="entry name" value="Hedgehog/intein (Hint) domain"/>
    <property type="match status" value="1"/>
</dbReference>
<dbReference type="InterPro" id="IPR036844">
    <property type="entry name" value="Hint_dom_sf"/>
</dbReference>
<accession>A0ABW8C8Y4</accession>
<sequence length="2335" mass="245802">MTGKPVTFKDDTTKNRSGAARTTWPKAGSAVVDVLAPTPPQSRAATQGQATPASKAGTLPVSMVQAPQSKTPRLSTMATNPKVEVQLRDHADAQRAGIDGVLFTAEPVQQLAAPPVVNVGVDYTAFKDAYGGGWSSRLHLVQMPACALTTPDVPQCRTQTPLNSANDPVGQQVSATVQLNATAAPLLTQPAAKSFAAAPAATVLAATAGTSGSGSDFGATPLSATGTWNAGGASGDFNYSYPIAEPPVPGGLAPQVALGYSSQSVDGRMSGGNSQAGWIGDGWEYAPGSVTRTYMPCTEDPAGTAPKVGDQCWAGQLVHINLAGHSGDLVFDASKAQNWHVSNDGGEKVEYLKGATNGTYDGGYWKVTAADGTQYFFGLNRPKGWTTGKTETNSAWTVPVYGAHATDPCYNASGFANSRCDQAWQWNLDYVVDNHGNAMSYYYTKDTNYYGVNATSTGVAYTRSGSLHHIDYGFTDGSAYSADAPARVAFTPGDRCFATTCNPIADNKASWYDVPYDLTCAKNATCANHAPSFWTTNRLDKITTQILDAGTAKYTDVDSWALKQSFPDPGDGSDRSLFLDSIQRTGYTGTALPALPPTTFAGQQLANRFNTGNGYPNFTRYRISGITNESGGKTAVTYSSASCAHPADPSANVAPCYPVYWTPAGKTKPILDWFNKFLVKEVSDNDTTGGAPGNLTHYDYLGDAAWHYDDNELTKPAYRTWSQWRGYSRVQVRTGTVDKTLSETLYYQGMDGDKLPSGKRTATLSLLPGVTVAGAAASVPDREELTGQARQTVIYRGDGGAVDRSTVTDHWVGAPTATRTRAGLDPVTARMTRVESVRTTTAITSSTPTSWLTTRSDSGYDTATGAVVYTQDFGDITKPEQATCTTQTYAPANTTTNVRNLPAETETVAKPCGTGGSTSNGMAAPAGVDRAKDVISDARNYYDTAAPTTWPPALPTWPQDPPARGDVTLVAQATGYTSGAYTYQVSKAEQFDSTGRTIASWDQAGTKGTTAYTVTGGHTTGVKLTNALNQSVTSTLDPARGQTLSVVDANGGRTDATYDAFGRTTAVWNPGRLKSAGKSANTTFAYQITATAPSSVTTKSLLENGSYTTSIQLFDSLLRPRQTQDQSPSGGRVLSDTAYDSQGRKNVVNHAYWDGSTAPNTTLVTGTDQQITNQDLISYDGMGRVVLIRSMDMGHEISRTTTVYGGDRSTVIPPTGARPVTTVVDARGRTTELQHYTTEPTVTGDQVSGGNPIRTQYAYDALGRPSSITDAEQHVRTYGYDFLGRKITQTDPDTGTSLTSYNVNGQVKSATDAEGRSTAYAYDAFGRKTAQYNGPDTTSPLSASWTYDDPAVPNSAGRATSSTRYADGATGTKKYTQSVTGFTVSGKPLGTKITIPDAEGALAGTYPYSSYYTPNTELPSDTDIPAVGGLGEELVSQTYNVLDLPTAVGGDAALTTATTYDAFGRVAQTTLGNAGKRAIIGFDYDQHTGAINQIATDISTQTGRTDQVNYSRDKAGNVTGIRDTRQGGSVVDTQCFQNDLLGRLVQAWTVTGDCAAAPVEVGPNPALGGPDAYWTSWKFDNVGNQTQRTQHGVSGTAGNTVTDYTYGRPTDRTQQPDTLAETLTTAPDGTKTGTAYTYDKAGNTTSRTTTPGSDSLTWDGEGELVQLKSTGQDSASTYLYDADGTQLIRRDADGKATLFLPGQDVVLDPVTHTTSATRYYSLPGGESATRTSATTYSFILNDLQGTGQLLLDKNAASPTWRSYTPYGAPRTTSSTPWPGSEGFVGGTDDKNTGLTLLGARHYDADIGRFVSADPVFEATDPDQMGGYAYAGSNPVTKSDPSGLMNAADCATYACWQSITEASRADNMRRAQSTCTTAECARSILGSDCHCTGTSTYTKPSGGTHSGGSSSFLHGLKKFATHPIDTGANFVKKHKVVIVSTIVALEVGAACYAAAGGAGAVSGGAGFGLAVGCGALAGAAQSAVENAMNPNGDHSVTGYANSVLTGAVVGAVTGGVFHGAATLAAKALKPLADKVAPAVKSAIAKLGGKCNSFLANTAVAMADGSTKPIQFITAGDQVLATDPVTKDTRTEKVTNTIVTDADKDFTRVTAHTESGATATITATAHHPYWDDKSKRWINAADLTPGAELRTPDGSILTVTKVETTRETHRTYNLTVANLHTYYVLAGATPVLVHNCDVALGWQNKGKLDGWAKQNGFTTYSNTSPRDYAQIVEKAVADPNVTLHVNMTGLNELGGFMAAAQRGLTAGEAGRATDYELSMITRSLANGQRGWSSIKFYSPTGPNGSMVLDGDVPMPDLSLLRGELSRVKGSVIGYCHC</sequence>
<dbReference type="Proteomes" id="UP001614394">
    <property type="component" value="Unassembled WGS sequence"/>
</dbReference>
<protein>
    <submittedName>
        <fullName evidence="4">Polymorphic toxin-type HINT domain-containing protein</fullName>
    </submittedName>
</protein>
<feature type="compositionally biased region" description="Polar residues" evidence="2">
    <location>
        <begin position="1612"/>
        <end position="1635"/>
    </location>
</feature>
<feature type="region of interest" description="Disordered" evidence="2">
    <location>
        <begin position="1"/>
        <end position="59"/>
    </location>
</feature>
<dbReference type="NCBIfam" id="TIGR03696">
    <property type="entry name" value="Rhs_assc_core"/>
    <property type="match status" value="1"/>
</dbReference>
<name>A0ABW8C8Y4_9ACTN</name>
<dbReference type="PANTHER" id="PTHR32305:SF17">
    <property type="entry name" value="TRNA NUCLEASE WAPA"/>
    <property type="match status" value="1"/>
</dbReference>
<dbReference type="InterPro" id="IPR006530">
    <property type="entry name" value="YD"/>
</dbReference>
<proteinExistence type="predicted"/>
<dbReference type="EMBL" id="JBITYG010000004">
    <property type="protein sequence ID" value="MFI9101835.1"/>
    <property type="molecule type" value="Genomic_DNA"/>
</dbReference>
<evidence type="ECO:0000313" key="4">
    <source>
        <dbReference type="EMBL" id="MFI9101835.1"/>
    </source>
</evidence>
<gene>
    <name evidence="4" type="ORF">ACIGXA_15075</name>
</gene>
<dbReference type="Pfam" id="PF07591">
    <property type="entry name" value="PT-HINT"/>
    <property type="match status" value="1"/>
</dbReference>
<reference evidence="4 5" key="1">
    <citation type="submission" date="2024-10" db="EMBL/GenBank/DDBJ databases">
        <title>The Natural Products Discovery Center: Release of the First 8490 Sequenced Strains for Exploring Actinobacteria Biosynthetic Diversity.</title>
        <authorList>
            <person name="Kalkreuter E."/>
            <person name="Kautsar S.A."/>
            <person name="Yang D."/>
            <person name="Bader C.D."/>
            <person name="Teijaro C.N."/>
            <person name="Fluegel L."/>
            <person name="Davis C.M."/>
            <person name="Simpson J.R."/>
            <person name="Lauterbach L."/>
            <person name="Steele A.D."/>
            <person name="Gui C."/>
            <person name="Meng S."/>
            <person name="Li G."/>
            <person name="Viehrig K."/>
            <person name="Ye F."/>
            <person name="Su P."/>
            <person name="Kiefer A.F."/>
            <person name="Nichols A."/>
            <person name="Cepeda A.J."/>
            <person name="Yan W."/>
            <person name="Fan B."/>
            <person name="Jiang Y."/>
            <person name="Adhikari A."/>
            <person name="Zheng C.-J."/>
            <person name="Schuster L."/>
            <person name="Cowan T.M."/>
            <person name="Smanski M.J."/>
            <person name="Chevrette M.G."/>
            <person name="De Carvalho L.P.S."/>
            <person name="Shen B."/>
        </authorList>
    </citation>
    <scope>NUCLEOTIDE SEQUENCE [LARGE SCALE GENOMIC DNA]</scope>
    <source>
        <strain evidence="4 5">NPDC053399</strain>
    </source>
</reference>
<evidence type="ECO:0000256" key="1">
    <source>
        <dbReference type="ARBA" id="ARBA00022737"/>
    </source>
</evidence>
<feature type="compositionally biased region" description="Polar residues" evidence="2">
    <location>
        <begin position="1642"/>
        <end position="1654"/>
    </location>
</feature>
<dbReference type="PROSITE" id="PS50818">
    <property type="entry name" value="INTEIN_C_TER"/>
    <property type="match status" value="1"/>
</dbReference>
<evidence type="ECO:0000259" key="3">
    <source>
        <dbReference type="Pfam" id="PF25023"/>
    </source>
</evidence>
<keyword evidence="1" id="KW-0677">Repeat</keyword>
<evidence type="ECO:0000256" key="2">
    <source>
        <dbReference type="SAM" id="MobiDB-lite"/>
    </source>
</evidence>
<feature type="region of interest" description="Disordered" evidence="2">
    <location>
        <begin position="1120"/>
        <end position="1140"/>
    </location>
</feature>
<dbReference type="Pfam" id="PF25023">
    <property type="entry name" value="TEN_YD-shell"/>
    <property type="match status" value="1"/>
</dbReference>
<dbReference type="InterPro" id="IPR030934">
    <property type="entry name" value="Intein_C"/>
</dbReference>
<feature type="domain" description="Teneurin-like YD-shell" evidence="3">
    <location>
        <begin position="1634"/>
        <end position="1835"/>
    </location>
</feature>
<dbReference type="InterPro" id="IPR022385">
    <property type="entry name" value="Rhs_assc_core"/>
</dbReference>
<feature type="compositionally biased region" description="Polar residues" evidence="2">
    <location>
        <begin position="1586"/>
        <end position="1603"/>
    </location>
</feature>
<feature type="compositionally biased region" description="Polar residues" evidence="2">
    <location>
        <begin position="41"/>
        <end position="52"/>
    </location>
</feature>
<dbReference type="RefSeq" id="WP_399648741.1">
    <property type="nucleotide sequence ID" value="NZ_JBITYG010000004.1"/>
</dbReference>
<dbReference type="NCBIfam" id="TIGR01443">
    <property type="entry name" value="intein_Cterm"/>
    <property type="match status" value="1"/>
</dbReference>
<dbReference type="Gene3D" id="2.180.10.10">
    <property type="entry name" value="RHS repeat-associated core"/>
    <property type="match status" value="2"/>
</dbReference>
<keyword evidence="5" id="KW-1185">Reference proteome</keyword>
<organism evidence="4 5">
    <name type="scientific">Streptomyces fildesensis</name>
    <dbReference type="NCBI Taxonomy" id="375757"/>
    <lineage>
        <taxon>Bacteria</taxon>
        <taxon>Bacillati</taxon>
        <taxon>Actinomycetota</taxon>
        <taxon>Actinomycetes</taxon>
        <taxon>Kitasatosporales</taxon>
        <taxon>Streptomycetaceae</taxon>
        <taxon>Streptomyces</taxon>
    </lineage>
</organism>
<dbReference type="PANTHER" id="PTHR32305">
    <property type="match status" value="1"/>
</dbReference>
<dbReference type="Pfam" id="PF05593">
    <property type="entry name" value="RHS_repeat"/>
    <property type="match status" value="2"/>
</dbReference>
<feature type="region of interest" description="Disordered" evidence="2">
    <location>
        <begin position="1586"/>
        <end position="1654"/>
    </location>
</feature>
<comment type="caution">
    <text evidence="4">The sequence shown here is derived from an EMBL/GenBank/DDBJ whole genome shotgun (WGS) entry which is preliminary data.</text>
</comment>
<dbReference type="Gene3D" id="2.170.16.10">
    <property type="entry name" value="Hedgehog/Intein (Hint) domain"/>
    <property type="match status" value="1"/>
</dbReference>
<dbReference type="InterPro" id="IPR056823">
    <property type="entry name" value="TEN-like_YD-shell"/>
</dbReference>